<reference evidence="3" key="1">
    <citation type="submission" date="2019-11" db="EMBL/GenBank/DDBJ databases">
        <title>Isolation and characterization of two novel species in the genus Thiomicrorhabdus.</title>
        <authorList>
            <person name="Mochizuki J."/>
            <person name="Kojima H."/>
            <person name="Fukui M."/>
        </authorList>
    </citation>
    <scope>NUCLEOTIDE SEQUENCE [LARGE SCALE GENOMIC DNA]</scope>
    <source>
        <strain evidence="3">aks77</strain>
    </source>
</reference>
<accession>A0A6F8PTM0</accession>
<dbReference type="EMBL" id="AP021889">
    <property type="protein sequence ID" value="BBP45377.1"/>
    <property type="molecule type" value="Genomic_DNA"/>
</dbReference>
<dbReference type="GO" id="GO:0003676">
    <property type="term" value="F:nucleic acid binding"/>
    <property type="evidence" value="ECO:0007669"/>
    <property type="project" value="InterPro"/>
</dbReference>
<dbReference type="GO" id="GO:0015074">
    <property type="term" value="P:DNA integration"/>
    <property type="evidence" value="ECO:0007669"/>
    <property type="project" value="InterPro"/>
</dbReference>
<sequence length="626" mass="72124">MGDNGLLKLEVGESVVYQNERYFIRQVNSLNTVILIHAETGVIKEVSISDVSVSKFEEPKKTDDLQRISDNSWNQAMERFDIVQPLLVAGRTREMVEARAKEFGISTNTLYGWIKRFQETGKVTDLLREGRTDKGEPRLAPEIKEIVETAIQTEYKTQQKKSVAKVCREVERLCRLKDLKPPHCNTIRNWITKKNPKEMMAAREGQKKAAEKYSAIRGKFPGADWPLAYVQVDHTELDIQLCDDHWRKPVGRPWITVVFDVFSRMVLGFRVGFDAPSGLITGLAISHAILPKENWLAKYNINGDWPCWGIPDGLHMDNATEFRGKMIQRACDQYGINVDWRPVARPNYGAHIERYLGTLGEELKGVSGATFSGVKEKGDYDSEGNAVLTLSDLEEWLTVYIVGVYHNRVHSALGMSPLFKYKEGLLGDDENPGKGLPPKILDERRLRLDFLPYFQRTVQRTGVVIDEVVYFADVLRVWVNSVDPDNPRAKRKFIVRRDPRDISHIWFYDELTEEYYSIPYRNTAYPAVSIWELKAAQKRLKEQNQGKHDEHQLFEMLTRLREIEETAAMKTKSARRSQARKKHISMQPIQPDIKKPVVIEGEYEKVKEVVKPKKTIRPFDDLDEML</sequence>
<evidence type="ECO:0000313" key="3">
    <source>
        <dbReference type="Proteomes" id="UP000501726"/>
    </source>
</evidence>
<proteinExistence type="predicted"/>
<dbReference type="Proteomes" id="UP000501726">
    <property type="component" value="Chromosome"/>
</dbReference>
<dbReference type="InterPro" id="IPR036397">
    <property type="entry name" value="RNaseH_sf"/>
</dbReference>
<name>A0A6F8PTM0_9GAMM</name>
<organism evidence="2 3">
    <name type="scientific">Thiosulfatimonas sediminis</name>
    <dbReference type="NCBI Taxonomy" id="2675054"/>
    <lineage>
        <taxon>Bacteria</taxon>
        <taxon>Pseudomonadati</taxon>
        <taxon>Pseudomonadota</taxon>
        <taxon>Gammaproteobacteria</taxon>
        <taxon>Thiotrichales</taxon>
        <taxon>Piscirickettsiaceae</taxon>
        <taxon>Thiosulfatimonas</taxon>
    </lineage>
</organism>
<dbReference type="InterPro" id="IPR015378">
    <property type="entry name" value="Transposase-like_Mu_C"/>
</dbReference>
<keyword evidence="3" id="KW-1185">Reference proteome</keyword>
<protein>
    <submittedName>
        <fullName evidence="2">Transposase</fullName>
    </submittedName>
</protein>
<dbReference type="PROSITE" id="PS50994">
    <property type="entry name" value="INTEGRASE"/>
    <property type="match status" value="1"/>
</dbReference>
<feature type="domain" description="Integrase catalytic" evidence="1">
    <location>
        <begin position="217"/>
        <end position="425"/>
    </location>
</feature>
<evidence type="ECO:0000313" key="2">
    <source>
        <dbReference type="EMBL" id="BBP45377.1"/>
    </source>
</evidence>
<dbReference type="InterPro" id="IPR001584">
    <property type="entry name" value="Integrase_cat-core"/>
</dbReference>
<dbReference type="SUPFAM" id="SSF46689">
    <property type="entry name" value="Homeodomain-like"/>
    <property type="match status" value="1"/>
</dbReference>
<evidence type="ECO:0000259" key="1">
    <source>
        <dbReference type="PROSITE" id="PS50994"/>
    </source>
</evidence>
<dbReference type="Gene3D" id="1.10.10.60">
    <property type="entry name" value="Homeodomain-like"/>
    <property type="match status" value="1"/>
</dbReference>
<dbReference type="Pfam" id="PF09299">
    <property type="entry name" value="Mu-transpos_C"/>
    <property type="match status" value="1"/>
</dbReference>
<dbReference type="InterPro" id="IPR012337">
    <property type="entry name" value="RNaseH-like_sf"/>
</dbReference>
<dbReference type="RefSeq" id="WP_173271053.1">
    <property type="nucleotide sequence ID" value="NZ_AP021889.1"/>
</dbReference>
<dbReference type="SUPFAM" id="SSF53098">
    <property type="entry name" value="Ribonuclease H-like"/>
    <property type="match status" value="1"/>
</dbReference>
<dbReference type="InterPro" id="IPR009057">
    <property type="entry name" value="Homeodomain-like_sf"/>
</dbReference>
<gene>
    <name evidence="2" type="ORF">THMIRHAS_07500</name>
</gene>
<dbReference type="KEGG" id="tse:THMIRHAS_07500"/>
<dbReference type="Gene3D" id="3.30.420.10">
    <property type="entry name" value="Ribonuclease H-like superfamily/Ribonuclease H"/>
    <property type="match status" value="1"/>
</dbReference>
<dbReference type="AlphaFoldDB" id="A0A6F8PTM0"/>